<dbReference type="AlphaFoldDB" id="A0AAP1C6B5"/>
<organism evidence="1 2">
    <name type="scientific">Burkholderia latens</name>
    <dbReference type="NCBI Taxonomy" id="488446"/>
    <lineage>
        <taxon>Bacteria</taxon>
        <taxon>Pseudomonadati</taxon>
        <taxon>Pseudomonadota</taxon>
        <taxon>Betaproteobacteria</taxon>
        <taxon>Burkholderiales</taxon>
        <taxon>Burkholderiaceae</taxon>
        <taxon>Burkholderia</taxon>
        <taxon>Burkholderia cepacia complex</taxon>
    </lineage>
</organism>
<gene>
    <name evidence="1" type="ORF">WI41_27405</name>
</gene>
<sequence length="295" mass="33594">MRDRIRVVATLNELLMRVTTVENANQFARWFDGIMRKQHPLLPWETEQSGKWRKNFAGRVALNPESIEHLQELFPDNRYYSAVGVCGREQETRVAYPVEHRSVPMRVSELYDAGPGRLWEALWAHSEALSKLWEIYPPNSLWGPSVRFTDVLAELSMKLWSDSRCGVEIEFEDLGRAIVLYRLELAGIAGSPEDGVDAYLLVRLAMAELSPSLRCLGVWDDVASYIIDMEHDRVLLHPQYAAVIEARYSMGHPFDVYAYVENPFLAMLGAVQGEPSLARHLEGIAGLSQYQIKCI</sequence>
<dbReference type="EMBL" id="LOTQ01000053">
    <property type="protein sequence ID" value="KUZ98813.1"/>
    <property type="molecule type" value="Genomic_DNA"/>
</dbReference>
<evidence type="ECO:0000313" key="2">
    <source>
        <dbReference type="Proteomes" id="UP000056450"/>
    </source>
</evidence>
<proteinExistence type="predicted"/>
<reference evidence="1 2" key="1">
    <citation type="submission" date="2015-11" db="EMBL/GenBank/DDBJ databases">
        <title>Expanding the genomic diversity of Burkholderia species for the development of highly accurate diagnostics.</title>
        <authorList>
            <person name="Sahl J."/>
            <person name="Keim P."/>
            <person name="Wagner D."/>
        </authorList>
    </citation>
    <scope>NUCLEOTIDE SEQUENCE [LARGE SCALE GENOMIC DNA]</scope>
    <source>
        <strain evidence="1 2">RF32-BP12</strain>
    </source>
</reference>
<comment type="caution">
    <text evidence="1">The sequence shown here is derived from an EMBL/GenBank/DDBJ whole genome shotgun (WGS) entry which is preliminary data.</text>
</comment>
<name>A0AAP1C6B5_9BURK</name>
<dbReference type="Proteomes" id="UP000056450">
    <property type="component" value="Unassembled WGS sequence"/>
</dbReference>
<evidence type="ECO:0000313" key="1">
    <source>
        <dbReference type="EMBL" id="KUZ98813.1"/>
    </source>
</evidence>
<protein>
    <submittedName>
        <fullName evidence="1">Uncharacterized protein</fullName>
    </submittedName>
</protein>
<accession>A0AAP1C6B5</accession>